<dbReference type="EMBL" id="JBHLTS010000018">
    <property type="protein sequence ID" value="MFC0514056.1"/>
    <property type="molecule type" value="Genomic_DNA"/>
</dbReference>
<dbReference type="PROSITE" id="PS51257">
    <property type="entry name" value="PROKAR_LIPOPROTEIN"/>
    <property type="match status" value="1"/>
</dbReference>
<gene>
    <name evidence="4" type="ORF">ACFFGT_07600</name>
</gene>
<dbReference type="Proteomes" id="UP001589828">
    <property type="component" value="Unassembled WGS sequence"/>
</dbReference>
<evidence type="ECO:0000259" key="3">
    <source>
        <dbReference type="Pfam" id="PF09375"/>
    </source>
</evidence>
<dbReference type="Pfam" id="PF09375">
    <property type="entry name" value="Peptidase_M75"/>
    <property type="match status" value="1"/>
</dbReference>
<proteinExistence type="predicted"/>
<evidence type="ECO:0000256" key="1">
    <source>
        <dbReference type="ARBA" id="ARBA00004196"/>
    </source>
</evidence>
<feature type="domain" description="Imelysin-like" evidence="3">
    <location>
        <begin position="49"/>
        <end position="343"/>
    </location>
</feature>
<dbReference type="InterPro" id="IPR038352">
    <property type="entry name" value="Imelysin_sf"/>
</dbReference>
<organism evidence="4 5">
    <name type="scientific">Mucilaginibacter angelicae</name>
    <dbReference type="NCBI Taxonomy" id="869718"/>
    <lineage>
        <taxon>Bacteria</taxon>
        <taxon>Pseudomonadati</taxon>
        <taxon>Bacteroidota</taxon>
        <taxon>Sphingobacteriia</taxon>
        <taxon>Sphingobacteriales</taxon>
        <taxon>Sphingobacteriaceae</taxon>
        <taxon>Mucilaginibacter</taxon>
    </lineage>
</organism>
<keyword evidence="2" id="KW-0732">Signal</keyword>
<comment type="subcellular location">
    <subcellularLocation>
        <location evidence="1">Cell envelope</location>
    </subcellularLocation>
</comment>
<name>A0ABV6L3M2_9SPHI</name>
<accession>A0ABV6L3M2</accession>
<dbReference type="Gene3D" id="1.20.1420.20">
    <property type="entry name" value="M75 peptidase, HXXE motif"/>
    <property type="match status" value="1"/>
</dbReference>
<dbReference type="InterPro" id="IPR034982">
    <property type="entry name" value="Imelysin-like_IrpA"/>
</dbReference>
<evidence type="ECO:0000313" key="5">
    <source>
        <dbReference type="Proteomes" id="UP001589828"/>
    </source>
</evidence>
<dbReference type="RefSeq" id="WP_377021911.1">
    <property type="nucleotide sequence ID" value="NZ_JBHLTS010000018.1"/>
</dbReference>
<keyword evidence="5" id="KW-1185">Reference proteome</keyword>
<sequence>MKNTILGLSCAAVLALSSCGKDKNPVVTQPTAVDEQEVINQFVSVVGNPNYVDIQAKAALLNTSITTFLTTPTDANLAAARIAWKNTRQPWEQAEGFLFGPVEDEDYDPTMDSWPLNRVDVDKLISGTDVINLTSVDALDGFSKGFHGIEYIIFGPGGTRKAADITARQKDYLKYTSQSLLNTTTALRDSWSATGANYAAKITTAGKGSSAFATRKDLFLAITGSMAGICDEVGTGKMQEPYAAKDSTLDESSYSHNTTVDFTNNIQGILNVYTATYNGTKGTVSLSTLVASKNAALDAKIKTQVQTALSAMALITPTFEKAIYDNRDKIKATQDALATLQATLEGDLTTFIQTNIKD</sequence>
<protein>
    <submittedName>
        <fullName evidence="4">Imelysin family protein</fullName>
    </submittedName>
</protein>
<reference evidence="4 5" key="1">
    <citation type="submission" date="2024-09" db="EMBL/GenBank/DDBJ databases">
        <authorList>
            <person name="Sun Q."/>
            <person name="Mori K."/>
        </authorList>
    </citation>
    <scope>NUCLEOTIDE SEQUENCE [LARGE SCALE GENOMIC DNA]</scope>
    <source>
        <strain evidence="4 5">NCAIM B.02415</strain>
    </source>
</reference>
<dbReference type="CDD" id="cd14658">
    <property type="entry name" value="Imelysin-like_IrpA"/>
    <property type="match status" value="1"/>
</dbReference>
<comment type="caution">
    <text evidence="4">The sequence shown here is derived from an EMBL/GenBank/DDBJ whole genome shotgun (WGS) entry which is preliminary data.</text>
</comment>
<dbReference type="InterPro" id="IPR018976">
    <property type="entry name" value="Imelysin-like"/>
</dbReference>
<evidence type="ECO:0000313" key="4">
    <source>
        <dbReference type="EMBL" id="MFC0514056.1"/>
    </source>
</evidence>
<evidence type="ECO:0000256" key="2">
    <source>
        <dbReference type="ARBA" id="ARBA00022729"/>
    </source>
</evidence>